<gene>
    <name evidence="6" type="ORF">Ami3637_14310</name>
</gene>
<protein>
    <submittedName>
        <fullName evidence="6">LysR family transcriptional regulator</fullName>
    </submittedName>
</protein>
<accession>A0A6P1MF83</accession>
<dbReference type="InterPro" id="IPR036388">
    <property type="entry name" value="WH-like_DNA-bd_sf"/>
</dbReference>
<proteinExistence type="inferred from homology"/>
<dbReference type="AlphaFoldDB" id="A0A6P1MF83"/>
<reference evidence="6 7" key="1">
    <citation type="submission" date="2020-01" db="EMBL/GenBank/DDBJ databases">
        <title>Genomic analysis of Aminipila sp. CBA3637.</title>
        <authorList>
            <person name="Kim Y.B."/>
            <person name="Roh S.W."/>
        </authorList>
    </citation>
    <scope>NUCLEOTIDE SEQUENCE [LARGE SCALE GENOMIC DNA]</scope>
    <source>
        <strain evidence="6 7">CBA3637</strain>
    </source>
</reference>
<dbReference type="PROSITE" id="PS50931">
    <property type="entry name" value="HTH_LYSR"/>
    <property type="match status" value="1"/>
</dbReference>
<dbReference type="EMBL" id="CP047591">
    <property type="protein sequence ID" value="QHI73389.1"/>
    <property type="molecule type" value="Genomic_DNA"/>
</dbReference>
<dbReference type="PRINTS" id="PR00039">
    <property type="entry name" value="HTHLYSR"/>
</dbReference>
<evidence type="ECO:0000256" key="3">
    <source>
        <dbReference type="ARBA" id="ARBA00023125"/>
    </source>
</evidence>
<dbReference type="GO" id="GO:0000976">
    <property type="term" value="F:transcription cis-regulatory region binding"/>
    <property type="evidence" value="ECO:0007669"/>
    <property type="project" value="TreeGrafter"/>
</dbReference>
<evidence type="ECO:0000256" key="4">
    <source>
        <dbReference type="ARBA" id="ARBA00023163"/>
    </source>
</evidence>
<name>A0A6P1MF83_9FIRM</name>
<dbReference type="Gene3D" id="3.40.190.290">
    <property type="match status" value="1"/>
</dbReference>
<dbReference type="FunFam" id="1.10.10.10:FF:000001">
    <property type="entry name" value="LysR family transcriptional regulator"/>
    <property type="match status" value="1"/>
</dbReference>
<dbReference type="Proteomes" id="UP000463883">
    <property type="component" value="Chromosome"/>
</dbReference>
<evidence type="ECO:0000256" key="2">
    <source>
        <dbReference type="ARBA" id="ARBA00023015"/>
    </source>
</evidence>
<dbReference type="InterPro" id="IPR000847">
    <property type="entry name" value="LysR_HTH_N"/>
</dbReference>
<dbReference type="InterPro" id="IPR005119">
    <property type="entry name" value="LysR_subst-bd"/>
</dbReference>
<keyword evidence="7" id="KW-1185">Reference proteome</keyword>
<dbReference type="PANTHER" id="PTHR30126:SF40">
    <property type="entry name" value="HTH-TYPE TRANSCRIPTIONAL REGULATOR GLTR"/>
    <property type="match status" value="1"/>
</dbReference>
<comment type="similarity">
    <text evidence="1">Belongs to the LysR transcriptional regulatory family.</text>
</comment>
<dbReference type="RefSeq" id="WP_162363154.1">
    <property type="nucleotide sequence ID" value="NZ_CP047591.1"/>
</dbReference>
<dbReference type="Gene3D" id="1.10.10.10">
    <property type="entry name" value="Winged helix-like DNA-binding domain superfamily/Winged helix DNA-binding domain"/>
    <property type="match status" value="1"/>
</dbReference>
<dbReference type="InterPro" id="IPR036390">
    <property type="entry name" value="WH_DNA-bd_sf"/>
</dbReference>
<dbReference type="GO" id="GO:0003700">
    <property type="term" value="F:DNA-binding transcription factor activity"/>
    <property type="evidence" value="ECO:0007669"/>
    <property type="project" value="InterPro"/>
</dbReference>
<dbReference type="Pfam" id="PF00126">
    <property type="entry name" value="HTH_1"/>
    <property type="match status" value="1"/>
</dbReference>
<evidence type="ECO:0000313" key="6">
    <source>
        <dbReference type="EMBL" id="QHI73389.1"/>
    </source>
</evidence>
<dbReference type="CDD" id="cd05466">
    <property type="entry name" value="PBP2_LTTR_substrate"/>
    <property type="match status" value="1"/>
</dbReference>
<evidence type="ECO:0000259" key="5">
    <source>
        <dbReference type="PROSITE" id="PS50931"/>
    </source>
</evidence>
<sequence>MELRQLVTFTKVAELASFSKASVELGYSQSTVTTQIHHLEEELGVTLFDRLYKSIRLTPKGTEFLDYAQKMLALKNEAKEQLLNQSEVSGELRIGTDISLCSSLLPEIFSKYHAKYPNVKFNVETGDTKTLFQLLNKNEVDFIFTLDRRHYDSNILIAFEKKMPMVFFCSAQNPLAEKTVSIKELLSADFVLTKHSLSYREHLEIFLASKLQEIHPYLETNNMELIQQIIELGEHISFLPKCALDKKIKLGKIKEIDVPDCQIYVWLQLLSHQKKSFSLPMKMLVNMLKS</sequence>
<keyword evidence="2" id="KW-0805">Transcription regulation</keyword>
<keyword evidence="4" id="KW-0804">Transcription</keyword>
<dbReference type="SUPFAM" id="SSF53850">
    <property type="entry name" value="Periplasmic binding protein-like II"/>
    <property type="match status" value="1"/>
</dbReference>
<feature type="domain" description="HTH lysR-type" evidence="5">
    <location>
        <begin position="1"/>
        <end position="58"/>
    </location>
</feature>
<evidence type="ECO:0000313" key="7">
    <source>
        <dbReference type="Proteomes" id="UP000463883"/>
    </source>
</evidence>
<organism evidence="6 7">
    <name type="scientific">Aminipila terrae</name>
    <dbReference type="NCBI Taxonomy" id="2697030"/>
    <lineage>
        <taxon>Bacteria</taxon>
        <taxon>Bacillati</taxon>
        <taxon>Bacillota</taxon>
        <taxon>Clostridia</taxon>
        <taxon>Peptostreptococcales</taxon>
        <taxon>Anaerovoracaceae</taxon>
        <taxon>Aminipila</taxon>
    </lineage>
</organism>
<dbReference type="Pfam" id="PF03466">
    <property type="entry name" value="LysR_substrate"/>
    <property type="match status" value="1"/>
</dbReference>
<evidence type="ECO:0000256" key="1">
    <source>
        <dbReference type="ARBA" id="ARBA00009437"/>
    </source>
</evidence>
<keyword evidence="3" id="KW-0238">DNA-binding</keyword>
<dbReference type="KEGG" id="amic:Ami3637_14310"/>
<dbReference type="SUPFAM" id="SSF46785">
    <property type="entry name" value="Winged helix' DNA-binding domain"/>
    <property type="match status" value="1"/>
</dbReference>
<dbReference type="PANTHER" id="PTHR30126">
    <property type="entry name" value="HTH-TYPE TRANSCRIPTIONAL REGULATOR"/>
    <property type="match status" value="1"/>
</dbReference>